<keyword evidence="5" id="KW-0646">Protease inhibitor</keyword>
<evidence type="ECO:0000256" key="9">
    <source>
        <dbReference type="ARBA" id="ARBA00023136"/>
    </source>
</evidence>
<sequence length="786" mass="87656">RFQKTKQVILSYSLGSKERVKDIIFFSASTLLFVPTAEARKSPFKIIHVRVCTHYTYYDMCFSEPDRGQCDGNFHKFYYDRRDGVCKVFAYGGCGGNRNNFDTMEECLTSCGASQDICTLPPVVGQCDGEYLQYYYDPNSDSCQPFNFGGCGGNYNRFQDQASCEQRCKKTPPSVAVTPAPQIPSDMAMCYQPADPGSCNDTYVSFFYDSNTRTCSPFTYTGCGGNSNRFNSEEQCERQCGSFRGQDVCDMDRDPGPCRGYFVKYYYDKTTRQCEQFAFGGCQGNGNRFSSQEECEQICLTHEESKPNITTSDICRLSVDQGSCEGSGAYHKRWYFDDQRGECIAFIYSGCGGNFNNFKTFQSCLDFCRDLLPKTEAPAVVYHTEVAPHPCQEVFDECTTLRCPYGVEPYVDENECNRCQCRDPCSGVACREDEQCAIDINRNKTGGTDADFVAICRQRVKPGTCPSLQQRNETGVCDQECRSDADCALDLKCCSTGCGTSCVDPAPLPVPPAQLVTQQPPRPDQTYTERPQEFSPPKIDLEKFEPSVAAPIGDQAILRCAVTGNPTPKIKWSKGNILIDGTQPRYRIKLDQSLQIITLHKTDSGIYLCTAENSLGEPVTNEIKLDVLVPVRANITSADQRFPVGSDIELPCIVQGYPVPQVKWYKDGVEITNSEKMQITGVNTLFIRNVTKSDSGNYQCEATNAYSRASSTIEIIVEGGMYIHPRCTDNQYFANCALIVRAKVCTHKYYAKFCCRSCTEAGQLPVDGPHLQGLNDKRNALDTNLV</sequence>
<evidence type="ECO:0000256" key="11">
    <source>
        <dbReference type="ARBA" id="ARBA00023180"/>
    </source>
</evidence>
<feature type="domain" description="Ig-like" evidence="14">
    <location>
        <begin position="630"/>
        <end position="716"/>
    </location>
</feature>
<dbReference type="SUPFAM" id="SSF57256">
    <property type="entry name" value="Elafin-like"/>
    <property type="match status" value="1"/>
</dbReference>
<dbReference type="PROSITE" id="PS00280">
    <property type="entry name" value="BPTI_KUNITZ_1"/>
    <property type="match status" value="4"/>
</dbReference>
<proteinExistence type="predicted"/>
<dbReference type="InterPro" id="IPR013783">
    <property type="entry name" value="Ig-like_fold"/>
</dbReference>
<keyword evidence="8" id="KW-0722">Serine protease inhibitor</keyword>
<dbReference type="GO" id="GO:0098609">
    <property type="term" value="P:cell-cell adhesion"/>
    <property type="evidence" value="ECO:0007669"/>
    <property type="project" value="UniProtKB-ARBA"/>
</dbReference>
<dbReference type="InterPro" id="IPR003599">
    <property type="entry name" value="Ig_sub"/>
</dbReference>
<keyword evidence="18" id="KW-1185">Reference proteome</keyword>
<keyword evidence="11" id="KW-0325">Glycoprotein</keyword>
<dbReference type="FunFam" id="2.60.40.10:FF:000032">
    <property type="entry name" value="palladin isoform X1"/>
    <property type="match status" value="1"/>
</dbReference>
<dbReference type="InterPro" id="IPR007110">
    <property type="entry name" value="Ig-like_dom"/>
</dbReference>
<dbReference type="InterPro" id="IPR020901">
    <property type="entry name" value="Prtase_inh_Kunz-CS"/>
</dbReference>
<gene>
    <name evidence="17" type="ORF">CALMAC_LOCUS11317</name>
</gene>
<evidence type="ECO:0000256" key="3">
    <source>
        <dbReference type="ARBA" id="ARBA00022475"/>
    </source>
</evidence>
<evidence type="ECO:0000256" key="7">
    <source>
        <dbReference type="ARBA" id="ARBA00022737"/>
    </source>
</evidence>
<dbReference type="PROSITE" id="PS50835">
    <property type="entry name" value="IG_LIKE"/>
    <property type="match status" value="2"/>
</dbReference>
<dbReference type="FunFam" id="2.60.40.10:FF:000005">
    <property type="entry name" value="Neuronal cell adhesion molecule"/>
    <property type="match status" value="1"/>
</dbReference>
<dbReference type="InterPro" id="IPR003598">
    <property type="entry name" value="Ig_sub2"/>
</dbReference>
<evidence type="ECO:0000256" key="6">
    <source>
        <dbReference type="ARBA" id="ARBA00022729"/>
    </source>
</evidence>
<feature type="domain" description="BPTI/Kunitz inhibitor" evidence="13">
    <location>
        <begin position="118"/>
        <end position="168"/>
    </location>
</feature>
<dbReference type="EMBL" id="CAACVG010008654">
    <property type="protein sequence ID" value="VEN50616.1"/>
    <property type="molecule type" value="Genomic_DNA"/>
</dbReference>
<keyword evidence="12" id="KW-0393">Immunoglobulin domain</keyword>
<keyword evidence="7" id="KW-0677">Repeat</keyword>
<dbReference type="Proteomes" id="UP000410492">
    <property type="component" value="Unassembled WGS sequence"/>
</dbReference>
<dbReference type="InterPro" id="IPR002223">
    <property type="entry name" value="Kunitz_BPTI"/>
</dbReference>
<dbReference type="PROSITE" id="PS50279">
    <property type="entry name" value="BPTI_KUNITZ_2"/>
    <property type="match status" value="5"/>
</dbReference>
<dbReference type="Pfam" id="PF00095">
    <property type="entry name" value="WAP"/>
    <property type="match status" value="1"/>
</dbReference>
<evidence type="ECO:0000259" key="14">
    <source>
        <dbReference type="PROSITE" id="PS50835"/>
    </source>
</evidence>
<evidence type="ECO:0000313" key="18">
    <source>
        <dbReference type="Proteomes" id="UP000410492"/>
    </source>
</evidence>
<dbReference type="GO" id="GO:0004867">
    <property type="term" value="F:serine-type endopeptidase inhibitor activity"/>
    <property type="evidence" value="ECO:0007669"/>
    <property type="project" value="UniProtKB-KW"/>
</dbReference>
<evidence type="ECO:0000256" key="10">
    <source>
        <dbReference type="ARBA" id="ARBA00023157"/>
    </source>
</evidence>
<evidence type="ECO:0000256" key="5">
    <source>
        <dbReference type="ARBA" id="ARBA00022690"/>
    </source>
</evidence>
<evidence type="ECO:0000256" key="12">
    <source>
        <dbReference type="ARBA" id="ARBA00023319"/>
    </source>
</evidence>
<dbReference type="InterPro" id="IPR036880">
    <property type="entry name" value="Kunitz_BPTI_sf"/>
</dbReference>
<dbReference type="PANTHER" id="PTHR45938">
    <property type="entry name" value="ACP24A4-RELATED"/>
    <property type="match status" value="1"/>
</dbReference>
<evidence type="ECO:0000256" key="8">
    <source>
        <dbReference type="ARBA" id="ARBA00022900"/>
    </source>
</evidence>
<keyword evidence="10" id="KW-1015">Disulfide bond</keyword>
<feature type="non-terminal residue" evidence="17">
    <location>
        <position position="1"/>
    </location>
</feature>
<dbReference type="InterPro" id="IPR013098">
    <property type="entry name" value="Ig_I-set"/>
</dbReference>
<dbReference type="GO" id="GO:0048019">
    <property type="term" value="F:receptor antagonist activity"/>
    <property type="evidence" value="ECO:0007669"/>
    <property type="project" value="TreeGrafter"/>
</dbReference>
<dbReference type="Gene3D" id="4.10.410.10">
    <property type="entry name" value="Pancreatic trypsin inhibitor Kunitz domain"/>
    <property type="match status" value="5"/>
</dbReference>
<evidence type="ECO:0000256" key="2">
    <source>
        <dbReference type="ARBA" id="ARBA00004613"/>
    </source>
</evidence>
<dbReference type="Pfam" id="PF00014">
    <property type="entry name" value="Kunitz_BPTI"/>
    <property type="match status" value="5"/>
</dbReference>
<evidence type="ECO:0008006" key="19">
    <source>
        <dbReference type="Google" id="ProtNLM"/>
    </source>
</evidence>
<dbReference type="GO" id="GO:0005615">
    <property type="term" value="C:extracellular space"/>
    <property type="evidence" value="ECO:0007669"/>
    <property type="project" value="TreeGrafter"/>
</dbReference>
<evidence type="ECO:0000256" key="1">
    <source>
        <dbReference type="ARBA" id="ARBA00004236"/>
    </source>
</evidence>
<comment type="subcellular location">
    <subcellularLocation>
        <location evidence="1">Cell membrane</location>
    </subcellularLocation>
    <subcellularLocation>
        <location evidence="2">Secreted</location>
    </subcellularLocation>
</comment>
<dbReference type="SMART" id="SM00131">
    <property type="entry name" value="KU"/>
    <property type="match status" value="5"/>
</dbReference>
<keyword evidence="6" id="KW-0732">Signal</keyword>
<dbReference type="SUPFAM" id="SSF57362">
    <property type="entry name" value="BPTI-like"/>
    <property type="match status" value="5"/>
</dbReference>
<reference evidence="17 18" key="1">
    <citation type="submission" date="2019-01" db="EMBL/GenBank/DDBJ databases">
        <authorList>
            <person name="Sayadi A."/>
        </authorList>
    </citation>
    <scope>NUCLEOTIDE SEQUENCE [LARGE SCALE GENOMIC DNA]</scope>
</reference>
<dbReference type="Gene3D" id="4.10.75.10">
    <property type="entry name" value="Elafin-like"/>
    <property type="match status" value="1"/>
</dbReference>
<dbReference type="PROSITE" id="PS50900">
    <property type="entry name" value="PLAC"/>
    <property type="match status" value="1"/>
</dbReference>
<feature type="domain" description="BPTI/Kunitz inhibitor" evidence="13">
    <location>
        <begin position="315"/>
        <end position="368"/>
    </location>
</feature>
<dbReference type="CDD" id="cd00109">
    <property type="entry name" value="Kunitz-type"/>
    <property type="match status" value="4"/>
</dbReference>
<accession>A0A653CS37</accession>
<evidence type="ECO:0000256" key="4">
    <source>
        <dbReference type="ARBA" id="ARBA00022525"/>
    </source>
</evidence>
<protein>
    <recommendedName>
        <fullName evidence="19">Papilin</fullName>
    </recommendedName>
</protein>
<dbReference type="Gene3D" id="2.60.40.10">
    <property type="entry name" value="Immunoglobulins"/>
    <property type="match status" value="2"/>
</dbReference>
<keyword evidence="4" id="KW-0964">Secreted</keyword>
<dbReference type="Pfam" id="PF08686">
    <property type="entry name" value="PLAC"/>
    <property type="match status" value="1"/>
</dbReference>
<dbReference type="InterPro" id="IPR008197">
    <property type="entry name" value="WAP_dom"/>
</dbReference>
<organism evidence="17 18">
    <name type="scientific">Callosobruchus maculatus</name>
    <name type="common">Southern cowpea weevil</name>
    <name type="synonym">Pulse bruchid</name>
    <dbReference type="NCBI Taxonomy" id="64391"/>
    <lineage>
        <taxon>Eukaryota</taxon>
        <taxon>Metazoa</taxon>
        <taxon>Ecdysozoa</taxon>
        <taxon>Arthropoda</taxon>
        <taxon>Hexapoda</taxon>
        <taxon>Insecta</taxon>
        <taxon>Pterygota</taxon>
        <taxon>Neoptera</taxon>
        <taxon>Endopterygota</taxon>
        <taxon>Coleoptera</taxon>
        <taxon>Polyphaga</taxon>
        <taxon>Cucujiformia</taxon>
        <taxon>Chrysomeloidea</taxon>
        <taxon>Chrysomelidae</taxon>
        <taxon>Bruchinae</taxon>
        <taxon>Bruchini</taxon>
        <taxon>Callosobruchus</taxon>
    </lineage>
</organism>
<dbReference type="InterPro" id="IPR010909">
    <property type="entry name" value="PLAC"/>
</dbReference>
<dbReference type="GO" id="GO:0005886">
    <property type="term" value="C:plasma membrane"/>
    <property type="evidence" value="ECO:0007669"/>
    <property type="project" value="UniProtKB-SubCell"/>
</dbReference>
<dbReference type="SMART" id="SM00408">
    <property type="entry name" value="IGc2"/>
    <property type="match status" value="2"/>
</dbReference>
<evidence type="ECO:0000259" key="13">
    <source>
        <dbReference type="PROSITE" id="PS50279"/>
    </source>
</evidence>
<dbReference type="Pfam" id="PF07679">
    <property type="entry name" value="I-set"/>
    <property type="match status" value="2"/>
</dbReference>
<evidence type="ECO:0000313" key="17">
    <source>
        <dbReference type="EMBL" id="VEN50616.1"/>
    </source>
</evidence>
<feature type="domain" description="BPTI/Kunitz inhibitor" evidence="13">
    <location>
        <begin position="190"/>
        <end position="240"/>
    </location>
</feature>
<dbReference type="SMART" id="SM00217">
    <property type="entry name" value="WAP"/>
    <property type="match status" value="1"/>
</dbReference>
<dbReference type="FunFam" id="4.10.410.10:FF:000020">
    <property type="entry name" value="Collagen, type VI, alpha 3"/>
    <property type="match status" value="3"/>
</dbReference>
<dbReference type="AlphaFoldDB" id="A0A653CS37"/>
<dbReference type="SMART" id="SM00409">
    <property type="entry name" value="IG"/>
    <property type="match status" value="2"/>
</dbReference>
<evidence type="ECO:0000259" key="15">
    <source>
        <dbReference type="PROSITE" id="PS50900"/>
    </source>
</evidence>
<dbReference type="PROSITE" id="PS51390">
    <property type="entry name" value="WAP"/>
    <property type="match status" value="1"/>
</dbReference>
<feature type="domain" description="BPTI/Kunitz inhibitor" evidence="13">
    <location>
        <begin position="249"/>
        <end position="299"/>
    </location>
</feature>
<evidence type="ECO:0000259" key="16">
    <source>
        <dbReference type="PROSITE" id="PS51390"/>
    </source>
</evidence>
<dbReference type="PRINTS" id="PR00759">
    <property type="entry name" value="BASICPTASE"/>
</dbReference>
<feature type="domain" description="WAP" evidence="16">
    <location>
        <begin position="458"/>
        <end position="506"/>
    </location>
</feature>
<feature type="domain" description="BPTI/Kunitz inhibitor" evidence="13">
    <location>
        <begin position="61"/>
        <end position="111"/>
    </location>
</feature>
<dbReference type="InterPro" id="IPR036179">
    <property type="entry name" value="Ig-like_dom_sf"/>
</dbReference>
<dbReference type="CDD" id="cd00199">
    <property type="entry name" value="WAP"/>
    <property type="match status" value="1"/>
</dbReference>
<dbReference type="PANTHER" id="PTHR45938:SF11">
    <property type="entry name" value="WAP, KAZAL, IMMUNOGLOBULIN, KUNITZ AND NTR DOMAIN-CONTAINING PROTEIN 2-LIKE"/>
    <property type="match status" value="1"/>
</dbReference>
<dbReference type="InterPro" id="IPR036645">
    <property type="entry name" value="Elafin-like_sf"/>
</dbReference>
<keyword evidence="3" id="KW-1003">Cell membrane</keyword>
<keyword evidence="9" id="KW-0472">Membrane</keyword>
<dbReference type="SUPFAM" id="SSF48726">
    <property type="entry name" value="Immunoglobulin"/>
    <property type="match status" value="2"/>
</dbReference>
<name>A0A653CS37_CALMS</name>
<dbReference type="GO" id="GO:0050431">
    <property type="term" value="F:transforming growth factor beta binding"/>
    <property type="evidence" value="ECO:0007669"/>
    <property type="project" value="TreeGrafter"/>
</dbReference>
<dbReference type="OrthoDB" id="5950222at2759"/>
<feature type="domain" description="PLAC" evidence="15">
    <location>
        <begin position="723"/>
        <end position="762"/>
    </location>
</feature>
<feature type="domain" description="Ig-like" evidence="14">
    <location>
        <begin position="537"/>
        <end position="620"/>
    </location>
</feature>